<dbReference type="Pfam" id="PF07810">
    <property type="entry name" value="TMC"/>
    <property type="match status" value="1"/>
</dbReference>
<evidence type="ECO:0000256" key="1">
    <source>
        <dbReference type="ARBA" id="ARBA00004141"/>
    </source>
</evidence>
<organism evidence="8 9">
    <name type="scientific">Clarias magur</name>
    <name type="common">Asian catfish</name>
    <name type="synonym">Macropteronotus magur</name>
    <dbReference type="NCBI Taxonomy" id="1594786"/>
    <lineage>
        <taxon>Eukaryota</taxon>
        <taxon>Metazoa</taxon>
        <taxon>Chordata</taxon>
        <taxon>Craniata</taxon>
        <taxon>Vertebrata</taxon>
        <taxon>Euteleostomi</taxon>
        <taxon>Actinopterygii</taxon>
        <taxon>Neopterygii</taxon>
        <taxon>Teleostei</taxon>
        <taxon>Ostariophysi</taxon>
        <taxon>Siluriformes</taxon>
        <taxon>Clariidae</taxon>
        <taxon>Clarias</taxon>
    </lineage>
</organism>
<feature type="transmembrane region" description="Helical" evidence="6">
    <location>
        <begin position="56"/>
        <end position="77"/>
    </location>
</feature>
<evidence type="ECO:0000256" key="6">
    <source>
        <dbReference type="RuleBase" id="RU310713"/>
    </source>
</evidence>
<feature type="transmembrane region" description="Helical" evidence="6">
    <location>
        <begin position="406"/>
        <end position="429"/>
    </location>
</feature>
<dbReference type="PANTHER" id="PTHR23302:SF66">
    <property type="entry name" value="TRANSMEMBRANE CHANNEL-LIKE PROTEIN"/>
    <property type="match status" value="1"/>
</dbReference>
<name>A0A8J4UBH2_CLAMG</name>
<accession>A0A8J4UBH2</accession>
<dbReference type="InterPro" id="IPR012496">
    <property type="entry name" value="TMC_dom"/>
</dbReference>
<feature type="transmembrane region" description="Helical" evidence="6">
    <location>
        <begin position="89"/>
        <end position="109"/>
    </location>
</feature>
<keyword evidence="5 6" id="KW-0472">Membrane</keyword>
<feature type="transmembrane region" description="Helical" evidence="6">
    <location>
        <begin position="13"/>
        <end position="36"/>
    </location>
</feature>
<proteinExistence type="inferred from homology"/>
<protein>
    <recommendedName>
        <fullName evidence="6">Transmembrane channel-like protein</fullName>
    </recommendedName>
</protein>
<dbReference type="GO" id="GO:0005886">
    <property type="term" value="C:plasma membrane"/>
    <property type="evidence" value="ECO:0007669"/>
    <property type="project" value="InterPro"/>
</dbReference>
<reference evidence="8" key="1">
    <citation type="submission" date="2020-07" db="EMBL/GenBank/DDBJ databases">
        <title>Clarias magur genome sequencing, assembly and annotation.</title>
        <authorList>
            <person name="Kushwaha B."/>
            <person name="Kumar R."/>
            <person name="Das P."/>
            <person name="Joshi C.G."/>
            <person name="Kumar D."/>
            <person name="Nagpure N.S."/>
            <person name="Pandey M."/>
            <person name="Agarwal S."/>
            <person name="Srivastava S."/>
            <person name="Singh M."/>
            <person name="Sahoo L."/>
            <person name="Jayasankar P."/>
            <person name="Meher P.K."/>
            <person name="Koringa P.G."/>
            <person name="Iquebal M.A."/>
            <person name="Das S.P."/>
            <person name="Bit A."/>
            <person name="Patnaik S."/>
            <person name="Patel N."/>
            <person name="Shah T.M."/>
            <person name="Hinsu A."/>
            <person name="Jena J.K."/>
        </authorList>
    </citation>
    <scope>NUCLEOTIDE SEQUENCE</scope>
    <source>
        <strain evidence="8">CIFAMagur01</strain>
        <tissue evidence="8">Testis</tissue>
    </source>
</reference>
<feature type="transmembrane region" description="Helical" evidence="6">
    <location>
        <begin position="188"/>
        <end position="208"/>
    </location>
</feature>
<keyword evidence="4 6" id="KW-1133">Transmembrane helix</keyword>
<gene>
    <name evidence="8" type="primary">tmc8</name>
    <name evidence="8" type="ORF">DAT39_005084</name>
</gene>
<dbReference type="EMBL" id="QNUK01000048">
    <property type="protein sequence ID" value="KAF5905158.1"/>
    <property type="molecule type" value="Genomic_DNA"/>
</dbReference>
<evidence type="ECO:0000313" key="8">
    <source>
        <dbReference type="EMBL" id="KAF5905158.1"/>
    </source>
</evidence>
<comment type="similarity">
    <text evidence="2 6">Belongs to the TMC family.</text>
</comment>
<dbReference type="AlphaFoldDB" id="A0A8J4UBH2"/>
<keyword evidence="3 6" id="KW-0812">Transmembrane</keyword>
<evidence type="ECO:0000256" key="4">
    <source>
        <dbReference type="ARBA" id="ARBA00022989"/>
    </source>
</evidence>
<dbReference type="PANTHER" id="PTHR23302">
    <property type="entry name" value="TRANSMEMBRANE CHANNEL-RELATED"/>
    <property type="match status" value="1"/>
</dbReference>
<evidence type="ECO:0000313" key="9">
    <source>
        <dbReference type="Proteomes" id="UP000727407"/>
    </source>
</evidence>
<evidence type="ECO:0000256" key="2">
    <source>
        <dbReference type="ARBA" id="ARBA00006510"/>
    </source>
</evidence>
<feature type="transmembrane region" description="Helical" evidence="6">
    <location>
        <begin position="304"/>
        <end position="321"/>
    </location>
</feature>
<feature type="domain" description="TMC" evidence="7">
    <location>
        <begin position="292"/>
        <end position="402"/>
    </location>
</feature>
<dbReference type="GO" id="GO:0008381">
    <property type="term" value="F:mechanosensitive monoatomic ion channel activity"/>
    <property type="evidence" value="ECO:0007669"/>
    <property type="project" value="TreeGrafter"/>
</dbReference>
<feature type="transmembrane region" description="Helical" evidence="6">
    <location>
        <begin position="265"/>
        <end position="283"/>
    </location>
</feature>
<keyword evidence="9" id="KW-1185">Reference proteome</keyword>
<evidence type="ECO:0000256" key="3">
    <source>
        <dbReference type="ARBA" id="ARBA00022692"/>
    </source>
</evidence>
<comment type="subcellular location">
    <subcellularLocation>
        <location evidence="1 6">Membrane</location>
        <topology evidence="1 6">Multi-pass membrane protein</topology>
    </subcellularLocation>
</comment>
<dbReference type="Proteomes" id="UP000727407">
    <property type="component" value="Unassembled WGS sequence"/>
</dbReference>
<comment type="caution">
    <text evidence="8">The sequence shown here is derived from an EMBL/GenBank/DDBJ whole genome shotgun (WGS) entry which is preliminary data.</text>
</comment>
<dbReference type="InterPro" id="IPR038900">
    <property type="entry name" value="TMC"/>
</dbReference>
<feature type="transmembrane region" description="Helical" evidence="6">
    <location>
        <begin position="363"/>
        <end position="385"/>
    </location>
</feature>
<feature type="transmembrane region" description="Helical" evidence="6">
    <location>
        <begin position="479"/>
        <end position="496"/>
    </location>
</feature>
<dbReference type="OrthoDB" id="1936208at2759"/>
<sequence>MLLAGRFGVGVKAYFVFLRYLLCLNFISFAIIAGSVISPSLYKRPINITTTWNKSLFLDVFLGSGFMEDTPVFYGFYKNVSFGTKCLNTAFFFFLGMLIMLLLNLIMIVRRTVVGYKHTWLTGIHFNANMSYKVFCGWDFCIREPEAATLKHSLIRNELKMDLEEQRFRQKVLSRSLKQRVLLHTLRVILNFVVLVLLGSSFYLIYFATTELEKYMTKKLHWTLELLFSYRSPITITIVNSVMPQIFSSITVYEDYSLSTQLNVTLVRSILLKLGSLAMYIFFLKGNDSSKCAETEFGKEMYKLTIFHALATFCNTFLVAFPRKFLVEKCLSSNFLKKVGKQQFVIPLRVLDLVYSQTVTWMGVFYCPLLPAISILKLLAIFYISKFNLVRCCDPAKKMFRTTSSSVLFNFLLLLGLIMSVVTFGVNIVRYRNDTTTGYISRNCGPFPGNESVYIVASNCVNTFPPAAQESLRYITSEAFAYTLILTEIIILTFYMSRGRANKKAMERLRDMLVMCSSDKRYLVKHHATLLRKQKKNIKRSQK</sequence>
<evidence type="ECO:0000259" key="7">
    <source>
        <dbReference type="Pfam" id="PF07810"/>
    </source>
</evidence>
<evidence type="ECO:0000256" key="5">
    <source>
        <dbReference type="ARBA" id="ARBA00023136"/>
    </source>
</evidence>